<reference evidence="2 3" key="1">
    <citation type="submission" date="2021-02" db="EMBL/GenBank/DDBJ databases">
        <title>Alicyclobacillus curvatus sp. nov. and Alicyclobacillus mengziensis sp. nov., two acidophilic bacteria isolated from acid mine drainage.</title>
        <authorList>
            <person name="Huang Y."/>
        </authorList>
    </citation>
    <scope>NUCLEOTIDE SEQUENCE [LARGE SCALE GENOMIC DNA]</scope>
    <source>
        <strain evidence="2 3">S30H14</strain>
    </source>
</reference>
<proteinExistence type="predicted"/>
<dbReference type="PANTHER" id="PTHR45138">
    <property type="entry name" value="REGULATORY COMPONENTS OF SENSORY TRANSDUCTION SYSTEM"/>
    <property type="match status" value="1"/>
</dbReference>
<evidence type="ECO:0000259" key="1">
    <source>
        <dbReference type="PROSITE" id="PS50887"/>
    </source>
</evidence>
<dbReference type="SMART" id="SM00267">
    <property type="entry name" value="GGDEF"/>
    <property type="match status" value="1"/>
</dbReference>
<dbReference type="Gene3D" id="1.25.40.10">
    <property type="entry name" value="Tetratricopeptide repeat domain"/>
    <property type="match status" value="1"/>
</dbReference>
<dbReference type="RefSeq" id="WP_206657370.1">
    <property type="nucleotide sequence ID" value="NZ_CP071182.1"/>
</dbReference>
<dbReference type="Pfam" id="PF00990">
    <property type="entry name" value="GGDEF"/>
    <property type="match status" value="1"/>
</dbReference>
<dbReference type="AlphaFoldDB" id="A0A9X7Z6J1"/>
<dbReference type="KEGG" id="afx:JZ786_03110"/>
<evidence type="ECO:0000313" key="2">
    <source>
        <dbReference type="EMBL" id="QSO48034.1"/>
    </source>
</evidence>
<dbReference type="SUPFAM" id="SSF48452">
    <property type="entry name" value="TPR-like"/>
    <property type="match status" value="1"/>
</dbReference>
<dbReference type="InterPro" id="IPR000160">
    <property type="entry name" value="GGDEF_dom"/>
</dbReference>
<feature type="domain" description="GGDEF" evidence="1">
    <location>
        <begin position="338"/>
        <end position="472"/>
    </location>
</feature>
<dbReference type="PROSITE" id="PS50887">
    <property type="entry name" value="GGDEF"/>
    <property type="match status" value="1"/>
</dbReference>
<dbReference type="FunFam" id="3.30.70.270:FF:000001">
    <property type="entry name" value="Diguanylate cyclase domain protein"/>
    <property type="match status" value="1"/>
</dbReference>
<dbReference type="Proteomes" id="UP000663505">
    <property type="component" value="Chromosome"/>
</dbReference>
<dbReference type="GO" id="GO:0052621">
    <property type="term" value="F:diguanylate cyclase activity"/>
    <property type="evidence" value="ECO:0007669"/>
    <property type="project" value="TreeGrafter"/>
</dbReference>
<dbReference type="NCBIfam" id="TIGR00254">
    <property type="entry name" value="GGDEF"/>
    <property type="match status" value="1"/>
</dbReference>
<dbReference type="EMBL" id="CP071182">
    <property type="protein sequence ID" value="QSO48034.1"/>
    <property type="molecule type" value="Genomic_DNA"/>
</dbReference>
<dbReference type="Gene3D" id="3.30.70.270">
    <property type="match status" value="1"/>
</dbReference>
<organism evidence="2 3">
    <name type="scientific">Alicyclobacillus mengziensis</name>
    <dbReference type="NCBI Taxonomy" id="2931921"/>
    <lineage>
        <taxon>Bacteria</taxon>
        <taxon>Bacillati</taxon>
        <taxon>Bacillota</taxon>
        <taxon>Bacilli</taxon>
        <taxon>Bacillales</taxon>
        <taxon>Alicyclobacillaceae</taxon>
        <taxon>Alicyclobacillus</taxon>
    </lineage>
</organism>
<gene>
    <name evidence="2" type="ORF">JZ786_03110</name>
</gene>
<protein>
    <submittedName>
        <fullName evidence="2">GGDEF domain-containing protein</fullName>
    </submittedName>
</protein>
<dbReference type="PANTHER" id="PTHR45138:SF9">
    <property type="entry name" value="DIGUANYLATE CYCLASE DGCM-RELATED"/>
    <property type="match status" value="1"/>
</dbReference>
<dbReference type="CDD" id="cd01949">
    <property type="entry name" value="GGDEF"/>
    <property type="match status" value="1"/>
</dbReference>
<dbReference type="SUPFAM" id="SSF55073">
    <property type="entry name" value="Nucleotide cyclase"/>
    <property type="match status" value="1"/>
</dbReference>
<dbReference type="InterPro" id="IPR050469">
    <property type="entry name" value="Diguanylate_Cyclase"/>
</dbReference>
<name>A0A9X7Z6J1_9BACL</name>
<dbReference type="InterPro" id="IPR011990">
    <property type="entry name" value="TPR-like_helical_dom_sf"/>
</dbReference>
<sequence length="479" mass="54715">METNDLKSLQQEVTSLRAEGKYKDTIEACYNLLQRGIELNDHKSVLVAHLNSAASYYCIGDIEEAFRCISAYDEVCRVHGDETDDLHRYNVLFLLHEYNKDFSKAKSTLETTIYLGTKLQKYNIVSNAYSNYSHLCLAENNYTEALKMGNLGLGMAKLHRPPSAILELRVKLNIAQAYIGLRDFHASRRLIEEIEHESVLESDSYIRERVQFNMLKGSWHSNQGLHREGLESSTRARDLVKSYDDIYVLEEIQKERYRLSELLDDIRIGYLVQKEYISVLEEVRQRELELTALKLEVKHSLTDLEKKANSDHLTGLPNRHHLESTANEWLKKAADKCENLVCIVIDVDNFKHINDNYGHLVGDEVIRQVSEACSRVLRGDDMVGRYGGDEFVAILRGASLEAGKRKAEQMAAALRALNIQYGEIQIPITASMGVSDNADGTLLRFNELFQFADVELYRAKQNGRNQVSVRGFVDKQPQM</sequence>
<evidence type="ECO:0000313" key="3">
    <source>
        <dbReference type="Proteomes" id="UP000663505"/>
    </source>
</evidence>
<keyword evidence="3" id="KW-1185">Reference proteome</keyword>
<dbReference type="InterPro" id="IPR029787">
    <property type="entry name" value="Nucleotide_cyclase"/>
</dbReference>
<dbReference type="InterPro" id="IPR043128">
    <property type="entry name" value="Rev_trsase/Diguanyl_cyclase"/>
</dbReference>
<accession>A0A9X7Z6J1</accession>